<reference evidence="1" key="2">
    <citation type="journal article" date="2022" name="New Phytol.">
        <title>Evolutionary transition to the ectomycorrhizal habit in the genomes of a hyperdiverse lineage of mushroom-forming fungi.</title>
        <authorList>
            <person name="Looney B."/>
            <person name="Miyauchi S."/>
            <person name="Morin E."/>
            <person name="Drula E."/>
            <person name="Courty P.E."/>
            <person name="Kohler A."/>
            <person name="Kuo A."/>
            <person name="LaButti K."/>
            <person name="Pangilinan J."/>
            <person name="Lipzen A."/>
            <person name="Riley R."/>
            <person name="Andreopoulos W."/>
            <person name="He G."/>
            <person name="Johnson J."/>
            <person name="Nolan M."/>
            <person name="Tritt A."/>
            <person name="Barry K.W."/>
            <person name="Grigoriev I.V."/>
            <person name="Nagy L.G."/>
            <person name="Hibbett D."/>
            <person name="Henrissat B."/>
            <person name="Matheny P.B."/>
            <person name="Labbe J."/>
            <person name="Martin F.M."/>
        </authorList>
    </citation>
    <scope>NUCLEOTIDE SEQUENCE</scope>
    <source>
        <strain evidence="1">FP105234-sp</strain>
    </source>
</reference>
<evidence type="ECO:0000313" key="2">
    <source>
        <dbReference type="Proteomes" id="UP000814033"/>
    </source>
</evidence>
<protein>
    <submittedName>
        <fullName evidence="1">Uncharacterized protein</fullName>
    </submittedName>
</protein>
<name>A0ACB8RV23_9AGAM</name>
<reference evidence="1" key="1">
    <citation type="submission" date="2021-02" db="EMBL/GenBank/DDBJ databases">
        <authorList>
            <consortium name="DOE Joint Genome Institute"/>
            <person name="Ahrendt S."/>
            <person name="Looney B.P."/>
            <person name="Miyauchi S."/>
            <person name="Morin E."/>
            <person name="Drula E."/>
            <person name="Courty P.E."/>
            <person name="Chicoki N."/>
            <person name="Fauchery L."/>
            <person name="Kohler A."/>
            <person name="Kuo A."/>
            <person name="Labutti K."/>
            <person name="Pangilinan J."/>
            <person name="Lipzen A."/>
            <person name="Riley R."/>
            <person name="Andreopoulos W."/>
            <person name="He G."/>
            <person name="Johnson J."/>
            <person name="Barry K.W."/>
            <person name="Grigoriev I.V."/>
            <person name="Nagy L."/>
            <person name="Hibbett D."/>
            <person name="Henrissat B."/>
            <person name="Matheny P.B."/>
            <person name="Labbe J."/>
            <person name="Martin F."/>
        </authorList>
    </citation>
    <scope>NUCLEOTIDE SEQUENCE</scope>
    <source>
        <strain evidence="1">FP105234-sp</strain>
    </source>
</reference>
<proteinExistence type="predicted"/>
<keyword evidence="2" id="KW-1185">Reference proteome</keyword>
<organism evidence="1 2">
    <name type="scientific">Auriscalpium vulgare</name>
    <dbReference type="NCBI Taxonomy" id="40419"/>
    <lineage>
        <taxon>Eukaryota</taxon>
        <taxon>Fungi</taxon>
        <taxon>Dikarya</taxon>
        <taxon>Basidiomycota</taxon>
        <taxon>Agaricomycotina</taxon>
        <taxon>Agaricomycetes</taxon>
        <taxon>Russulales</taxon>
        <taxon>Auriscalpiaceae</taxon>
        <taxon>Auriscalpium</taxon>
    </lineage>
</organism>
<dbReference type="EMBL" id="MU275898">
    <property type="protein sequence ID" value="KAI0047777.1"/>
    <property type="molecule type" value="Genomic_DNA"/>
</dbReference>
<sequence length="1166" mass="129283">MSLSTEAERSKTAALAHLRFKKTQKKAAGKQDTSSPSSSPAPPPPPTPATPPTQSRDATVSSRYFSSASASHANVLVPNSSPISSDSNYRPHHLSYPRAENLPSTSSLSRPTPRPQPVRQLLPDPLSAPSGFTSSTASTNATFSRPTTGTVRGHAEVDDTESSEPPRKRLNHGRVSDDPMDLFRAPSSPDVQHLGHGKKPTGIDALDRSANHSISSDESMLDIASATSTSRIVRGARPGAPESAIDDGPQFRMFRITFPQYEEAKVRAAWIHAGRDQKAAEALLQNPSFNPFHTAHSSPASAAVLSPSTGRIREKDEATKAERAAAKEKGKKSMIYAARTNLDVSWTSPVKSSLATSSFVPSPASPAVGRRAKRPRKIVASDDEDEAEEPASEAESSRAKPRVPEEKSDERRALNYFNTTSTEGLQELTGCTADQANSIIALRPFESVADLKTKLGQGKKKSGPKGVSSRMFDDCVTIFEGYGAVDDVLAECERIGTHLSKAIASWTSESRKGKEKEGSGAPSRHSRDSSIAIADDVLEDGAISLRSLAPVSDHKPKDFLTVQPKLLSPKVQLKEYQLLGVNWLRLLYRRNRSCILADEMGLGKTVQVISFFAHLKEAGSKGPHLIVVPSSTLENWVREFNRFSPEISVQTYYGGKEERPHLRQTLLDTQRQKFSKGWEVLITTYNLATGDDKDRKFFRRVEWDTCIFDEGHILKNFESQRYQALMRNKSGWRLLLTGTPLQNNLQELVSLMNFILPDLLEDSLDSLRAVFKAKGDSKITLLAQERVSRAKKMMTPFVLRRRKDQVLKDLPNKTERIEWCDMTALQRKIYNEALQRSRKTIFDVDTTPGTETPPATNGRTKPVRKTKATGRTKDKLYLENSSNVLMDLRKAASHPMLFRTRFTDKILDGITKLLLKEADYKKRGATAQFVKEDMQQMTDAELQAFVATYRSTQKYLQDDECWLQAGKVETLLRLLKDYTKEGRRVLIFSQFTQILDILQAVLRREKVKYLLLTGSTAVDVRQSLVDEFNDDESIPVFLLSTKAGGMGINLTAASVVILFDQDFNPHNDKQAQDRAYRIGQKRDVDVIKLITRGSIEEDMLRLGQTKLALDEAVAGEASDNGHSGENVERQIKTSLMGALRRQLADTVEVEDDASTLTPAGDLEDSD</sequence>
<dbReference type="Proteomes" id="UP000814033">
    <property type="component" value="Unassembled WGS sequence"/>
</dbReference>
<gene>
    <name evidence="1" type="ORF">FA95DRAFT_1540877</name>
</gene>
<comment type="caution">
    <text evidence="1">The sequence shown here is derived from an EMBL/GenBank/DDBJ whole genome shotgun (WGS) entry which is preliminary data.</text>
</comment>
<accession>A0ACB8RV23</accession>
<evidence type="ECO:0000313" key="1">
    <source>
        <dbReference type="EMBL" id="KAI0047777.1"/>
    </source>
</evidence>